<keyword evidence="4" id="KW-1185">Reference proteome</keyword>
<dbReference type="Pfam" id="PF00563">
    <property type="entry name" value="EAL"/>
    <property type="match status" value="1"/>
</dbReference>
<evidence type="ECO:0000313" key="4">
    <source>
        <dbReference type="Proteomes" id="UP000009282"/>
    </source>
</evidence>
<dbReference type="Pfam" id="PF08668">
    <property type="entry name" value="HDOD"/>
    <property type="match status" value="1"/>
</dbReference>
<dbReference type="SUPFAM" id="SSF141868">
    <property type="entry name" value="EAL domain-like"/>
    <property type="match status" value="1"/>
</dbReference>
<dbReference type="EMBL" id="CP003060">
    <property type="protein sequence ID" value="AEP28689.1"/>
    <property type="molecule type" value="Genomic_DNA"/>
</dbReference>
<dbReference type="Gene3D" id="1.10.3210.10">
    <property type="entry name" value="Hypothetical protein af1432"/>
    <property type="match status" value="1"/>
</dbReference>
<name>G4QJM9_GLANF</name>
<dbReference type="PIRSF" id="PIRSF003180">
    <property type="entry name" value="DiGMPpdiest_YuxH"/>
    <property type="match status" value="1"/>
</dbReference>
<protein>
    <submittedName>
        <fullName evidence="3">Diguanylate phosphodiesterase</fullName>
    </submittedName>
</protein>
<dbReference type="PANTHER" id="PTHR33525">
    <property type="match status" value="1"/>
</dbReference>
<dbReference type="PROSITE" id="PS50883">
    <property type="entry name" value="EAL"/>
    <property type="match status" value="1"/>
</dbReference>
<dbReference type="SMART" id="SM00052">
    <property type="entry name" value="EAL"/>
    <property type="match status" value="1"/>
</dbReference>
<feature type="domain" description="HDOD" evidence="2">
    <location>
        <begin position="196"/>
        <end position="383"/>
    </location>
</feature>
<dbReference type="PANTHER" id="PTHR33525:SF4">
    <property type="entry name" value="CYCLIC DI-GMP PHOSPHODIESTERASE CDGJ"/>
    <property type="match status" value="1"/>
</dbReference>
<organism evidence="3 4">
    <name type="scientific">Glaciecola nitratireducens (strain JCM 12485 / KCTC 12276 / FR1064)</name>
    <dbReference type="NCBI Taxonomy" id="1085623"/>
    <lineage>
        <taxon>Bacteria</taxon>
        <taxon>Pseudomonadati</taxon>
        <taxon>Pseudomonadota</taxon>
        <taxon>Gammaproteobacteria</taxon>
        <taxon>Alteromonadales</taxon>
        <taxon>Alteromonadaceae</taxon>
        <taxon>Brumicola</taxon>
    </lineage>
</organism>
<accession>G4QJM9</accession>
<dbReference type="AlphaFoldDB" id="G4QJM9"/>
<reference evidence="3 4" key="1">
    <citation type="journal article" date="2011" name="J. Bacteriol.">
        <title>Complete genome sequence of seawater bacterium Glaciecola nitratireducens FR1064T.</title>
        <authorList>
            <person name="Bian F."/>
            <person name="Qin Q.L."/>
            <person name="Xie B.B."/>
            <person name="Shu Y.L."/>
            <person name="Zhang X.Y."/>
            <person name="Yu Y."/>
            <person name="Chen B."/>
            <person name="Chen X.L."/>
            <person name="Zhou B.C."/>
            <person name="Zhang Y.Z."/>
        </authorList>
    </citation>
    <scope>NUCLEOTIDE SEQUENCE [LARGE SCALE GENOMIC DNA]</scope>
    <source>
        <strain evidence="4">JCM 12485 / KCTC 12276 / FR1064</strain>
    </source>
</reference>
<dbReference type="OrthoDB" id="9804751at2"/>
<dbReference type="InterPro" id="IPR035919">
    <property type="entry name" value="EAL_sf"/>
</dbReference>
<proteinExistence type="predicted"/>
<evidence type="ECO:0000313" key="3">
    <source>
        <dbReference type="EMBL" id="AEP28689.1"/>
    </source>
</evidence>
<evidence type="ECO:0000259" key="1">
    <source>
        <dbReference type="PROSITE" id="PS50883"/>
    </source>
</evidence>
<dbReference type="PROSITE" id="PS51833">
    <property type="entry name" value="HDOD"/>
    <property type="match status" value="1"/>
</dbReference>
<dbReference type="RefSeq" id="WP_014107566.1">
    <property type="nucleotide sequence ID" value="NC_016041.1"/>
</dbReference>
<dbReference type="STRING" id="1085623.GNIT_0535"/>
<dbReference type="InterPro" id="IPR052340">
    <property type="entry name" value="RNase_Y/CdgJ"/>
</dbReference>
<dbReference type="KEGG" id="gni:GNIT_0535"/>
<dbReference type="eggNOG" id="COG3434">
    <property type="taxonomic scope" value="Bacteria"/>
</dbReference>
<evidence type="ECO:0000259" key="2">
    <source>
        <dbReference type="PROSITE" id="PS51833"/>
    </source>
</evidence>
<dbReference type="InterPro" id="IPR001633">
    <property type="entry name" value="EAL_dom"/>
</dbReference>
<dbReference type="InterPro" id="IPR013976">
    <property type="entry name" value="HDOD"/>
</dbReference>
<dbReference type="InterPro" id="IPR014408">
    <property type="entry name" value="dGMP_Pdiesterase_EAL/HD-GYP"/>
</dbReference>
<feature type="domain" description="EAL" evidence="1">
    <location>
        <begin position="1"/>
        <end position="202"/>
    </location>
</feature>
<dbReference type="Gene3D" id="3.20.20.450">
    <property type="entry name" value="EAL domain"/>
    <property type="match status" value="1"/>
</dbReference>
<gene>
    <name evidence="3" type="ordered locus">GNIT_0535</name>
</gene>
<dbReference type="Proteomes" id="UP000009282">
    <property type="component" value="Chromosome"/>
</dbReference>
<dbReference type="HOGENOM" id="CLU_044951_2_0_6"/>
<sequence length="413" mass="46412">MFAFIARQPILDKDQTLFAYELLFRDGANGSYPEHDPTKSELINARFNTLGIDDISGNQRAFINFLPETIINRFPQELSSDNIVVELTQNPAVNSGLMNACEFLKNSGYQIALNDNRLQSAVLAPYPYIDIVKVDIDKISIQVLEKHIPALAASGIQLVAEQVSTLDQFAMCRDLGFDYFQGYFFTQPQTKTAKALPSSKITLLELMSLSANAHFDIERVASIIERDAALSYLLLRFINNPMINKREKITSLRHALHYLGEVDVKKFIALLSLASLNDTKPVELLQVSLVRAKFCELFELHKHGKKKAMSAFIVGLFSLLDTILDGDMPSILEKLPISDDIKQALLGVEGEYTQYLVTVKAFESGLWGKIISQASNLDISQKELHSIFNDAIRWSNEMRQALSDFFPRTKPIA</sequence>
<dbReference type="SUPFAM" id="SSF109604">
    <property type="entry name" value="HD-domain/PDEase-like"/>
    <property type="match status" value="1"/>
</dbReference>